<organism evidence="4 5">
    <name type="scientific">Arsukibacterium tuosuense</name>
    <dbReference type="NCBI Taxonomy" id="1323745"/>
    <lineage>
        <taxon>Bacteria</taxon>
        <taxon>Pseudomonadati</taxon>
        <taxon>Pseudomonadota</taxon>
        <taxon>Gammaproteobacteria</taxon>
        <taxon>Chromatiales</taxon>
        <taxon>Chromatiaceae</taxon>
        <taxon>Arsukibacterium</taxon>
    </lineage>
</organism>
<dbReference type="GO" id="GO:0016787">
    <property type="term" value="F:hydrolase activity"/>
    <property type="evidence" value="ECO:0007669"/>
    <property type="project" value="UniProtKB-KW"/>
</dbReference>
<dbReference type="PRINTS" id="PR00111">
    <property type="entry name" value="ABHYDROLASE"/>
</dbReference>
<proteinExistence type="inferred from homology"/>
<dbReference type="AlphaFoldDB" id="A0A285J6J9"/>
<dbReference type="PANTHER" id="PTHR43798:SF14">
    <property type="entry name" value="SERINE HYDROLASE-LIKE PROTEIN DDB_G0286239"/>
    <property type="match status" value="1"/>
</dbReference>
<dbReference type="SUPFAM" id="SSF53474">
    <property type="entry name" value="alpha/beta-Hydrolases"/>
    <property type="match status" value="1"/>
</dbReference>
<evidence type="ECO:0000256" key="2">
    <source>
        <dbReference type="ARBA" id="ARBA00022801"/>
    </source>
</evidence>
<sequence>MDHSLHFSLTGYKNSMQLAALATQPDFNHGQPPVLCLHGWQDNAASFVPLAKALTGVTMLALDFPGHGHSPCRSSDAHYYFFDWVEDIVALCQQQGWQQLTIIGHSMGGMVATALAAAFPELVARLVLIDSLGFVTAEASSSEQLRQGITSRLKAPPKRKPYYPDLIAAAKARLMQSDFGLPEALLLAERGTVADQQGISWRNDYRLRFKSVHRLTLPQARELCQAVQAPVLAVLASDGPFVKKLTDTQSWYQQLTVEQTTGGHHCHMTAASDVARLIKAWL</sequence>
<keyword evidence="5" id="KW-1185">Reference proteome</keyword>
<dbReference type="Pfam" id="PF00561">
    <property type="entry name" value="Abhydrolase_1"/>
    <property type="match status" value="1"/>
</dbReference>
<evidence type="ECO:0000313" key="4">
    <source>
        <dbReference type="EMBL" id="SNY55683.1"/>
    </source>
</evidence>
<feature type="domain" description="AB hydrolase-1" evidence="3">
    <location>
        <begin position="32"/>
        <end position="147"/>
    </location>
</feature>
<name>A0A285J6J9_9GAMM</name>
<evidence type="ECO:0000256" key="1">
    <source>
        <dbReference type="ARBA" id="ARBA00008645"/>
    </source>
</evidence>
<dbReference type="RefSeq" id="WP_097112136.1">
    <property type="nucleotide sequence ID" value="NZ_OBEB01000006.1"/>
</dbReference>
<dbReference type="Proteomes" id="UP000219353">
    <property type="component" value="Unassembled WGS sequence"/>
</dbReference>
<gene>
    <name evidence="4" type="ORF">SAMN06297280_2938</name>
</gene>
<dbReference type="Gene3D" id="3.40.50.1820">
    <property type="entry name" value="alpha/beta hydrolase"/>
    <property type="match status" value="1"/>
</dbReference>
<accession>A0A285J6J9</accession>
<dbReference type="PANTHER" id="PTHR43798">
    <property type="entry name" value="MONOACYLGLYCEROL LIPASE"/>
    <property type="match status" value="1"/>
</dbReference>
<dbReference type="InterPro" id="IPR029058">
    <property type="entry name" value="AB_hydrolase_fold"/>
</dbReference>
<comment type="similarity">
    <text evidence="1">Belongs to the AB hydrolase superfamily.</text>
</comment>
<protein>
    <submittedName>
        <fullName evidence="4">Pimeloyl-ACP methyl ester carboxylesterase</fullName>
    </submittedName>
</protein>
<dbReference type="InterPro" id="IPR000073">
    <property type="entry name" value="AB_hydrolase_1"/>
</dbReference>
<dbReference type="InterPro" id="IPR050266">
    <property type="entry name" value="AB_hydrolase_sf"/>
</dbReference>
<keyword evidence="2" id="KW-0378">Hydrolase</keyword>
<evidence type="ECO:0000259" key="3">
    <source>
        <dbReference type="Pfam" id="PF00561"/>
    </source>
</evidence>
<reference evidence="5" key="1">
    <citation type="submission" date="2017-09" db="EMBL/GenBank/DDBJ databases">
        <authorList>
            <person name="Varghese N."/>
            <person name="Submissions S."/>
        </authorList>
    </citation>
    <scope>NUCLEOTIDE SEQUENCE [LARGE SCALE GENOMIC DNA]</scope>
    <source>
        <strain evidence="5">CGMCC 1.12461</strain>
    </source>
</reference>
<dbReference type="OrthoDB" id="149912at2"/>
<evidence type="ECO:0000313" key="5">
    <source>
        <dbReference type="Proteomes" id="UP000219353"/>
    </source>
</evidence>
<dbReference type="EMBL" id="OBEB01000006">
    <property type="protein sequence ID" value="SNY55683.1"/>
    <property type="molecule type" value="Genomic_DNA"/>
</dbReference>
<dbReference type="GO" id="GO:0016020">
    <property type="term" value="C:membrane"/>
    <property type="evidence" value="ECO:0007669"/>
    <property type="project" value="TreeGrafter"/>
</dbReference>